<dbReference type="OrthoDB" id="630188at2759"/>
<gene>
    <name evidence="4" type="ORF">CTI12_AA165540</name>
</gene>
<dbReference type="GO" id="GO:0005794">
    <property type="term" value="C:Golgi apparatus"/>
    <property type="evidence" value="ECO:0007669"/>
    <property type="project" value="TreeGrafter"/>
</dbReference>
<organism evidence="4 5">
    <name type="scientific">Artemisia annua</name>
    <name type="common">Sweet wormwood</name>
    <dbReference type="NCBI Taxonomy" id="35608"/>
    <lineage>
        <taxon>Eukaryota</taxon>
        <taxon>Viridiplantae</taxon>
        <taxon>Streptophyta</taxon>
        <taxon>Embryophyta</taxon>
        <taxon>Tracheophyta</taxon>
        <taxon>Spermatophyta</taxon>
        <taxon>Magnoliopsida</taxon>
        <taxon>eudicotyledons</taxon>
        <taxon>Gunneridae</taxon>
        <taxon>Pentapetalae</taxon>
        <taxon>asterids</taxon>
        <taxon>campanulids</taxon>
        <taxon>Asterales</taxon>
        <taxon>Asteraceae</taxon>
        <taxon>Asteroideae</taxon>
        <taxon>Anthemideae</taxon>
        <taxon>Artemisiinae</taxon>
        <taxon>Artemisia</taxon>
    </lineage>
</organism>
<evidence type="ECO:0000313" key="5">
    <source>
        <dbReference type="Proteomes" id="UP000245207"/>
    </source>
</evidence>
<evidence type="ECO:0000256" key="1">
    <source>
        <dbReference type="ARBA" id="ARBA00007727"/>
    </source>
</evidence>
<accession>A0A2U1PD42</accession>
<dbReference type="PANTHER" id="PTHR32285:SF19">
    <property type="entry name" value="PROTEIN TRICHOME BIREFRINGENCE-LIKE 6"/>
    <property type="match status" value="1"/>
</dbReference>
<proteinExistence type="inferred from homology"/>
<comment type="similarity">
    <text evidence="1">Belongs to the PC-esterase family. TBL subfamily.</text>
</comment>
<evidence type="ECO:0000313" key="4">
    <source>
        <dbReference type="EMBL" id="PWA83676.1"/>
    </source>
</evidence>
<feature type="region of interest" description="Disordered" evidence="2">
    <location>
        <begin position="109"/>
        <end position="136"/>
    </location>
</feature>
<feature type="domain" description="Trichome birefringence-like C-terminal" evidence="3">
    <location>
        <begin position="26"/>
        <end position="89"/>
    </location>
</feature>
<sequence>MENNEVVARGCAYGSPRGDTRLCGDAHEQSFRSLERGAVKFLNTTTLSDYRIDGHPTIYGRRKGSPLKGEDCSHWCLPGVPDVWNQIFSSKEEKKCFFFLLHSIGGRGYGGGSGGPANGDRGNGDRGNGGRDDRDQ</sequence>
<dbReference type="AlphaFoldDB" id="A0A2U1PD42"/>
<dbReference type="Proteomes" id="UP000245207">
    <property type="component" value="Unassembled WGS sequence"/>
</dbReference>
<comment type="caution">
    <text evidence="4">The sequence shown here is derived from an EMBL/GenBank/DDBJ whole genome shotgun (WGS) entry which is preliminary data.</text>
</comment>
<dbReference type="PANTHER" id="PTHR32285">
    <property type="entry name" value="PROTEIN TRICHOME BIREFRINGENCE-LIKE 9-RELATED"/>
    <property type="match status" value="1"/>
</dbReference>
<dbReference type="STRING" id="35608.A0A2U1PD42"/>
<dbReference type="Pfam" id="PF13839">
    <property type="entry name" value="PC-Esterase"/>
    <property type="match status" value="1"/>
</dbReference>
<dbReference type="EMBL" id="PKPP01001319">
    <property type="protein sequence ID" value="PWA83676.1"/>
    <property type="molecule type" value="Genomic_DNA"/>
</dbReference>
<dbReference type="GO" id="GO:0016413">
    <property type="term" value="F:O-acetyltransferase activity"/>
    <property type="evidence" value="ECO:0007669"/>
    <property type="project" value="InterPro"/>
</dbReference>
<feature type="compositionally biased region" description="Basic and acidic residues" evidence="2">
    <location>
        <begin position="122"/>
        <end position="136"/>
    </location>
</feature>
<name>A0A2U1PD42_ARTAN</name>
<keyword evidence="5" id="KW-1185">Reference proteome</keyword>
<dbReference type="InterPro" id="IPR029962">
    <property type="entry name" value="TBL"/>
</dbReference>
<evidence type="ECO:0000259" key="3">
    <source>
        <dbReference type="Pfam" id="PF13839"/>
    </source>
</evidence>
<dbReference type="InterPro" id="IPR026057">
    <property type="entry name" value="TBL_C"/>
</dbReference>
<protein>
    <recommendedName>
        <fullName evidence="3">Trichome birefringence-like C-terminal domain-containing protein</fullName>
    </recommendedName>
</protein>
<reference evidence="4 5" key="1">
    <citation type="journal article" date="2018" name="Mol. Plant">
        <title>The genome of Artemisia annua provides insight into the evolution of Asteraceae family and artemisinin biosynthesis.</title>
        <authorList>
            <person name="Shen Q."/>
            <person name="Zhang L."/>
            <person name="Liao Z."/>
            <person name="Wang S."/>
            <person name="Yan T."/>
            <person name="Shi P."/>
            <person name="Liu M."/>
            <person name="Fu X."/>
            <person name="Pan Q."/>
            <person name="Wang Y."/>
            <person name="Lv Z."/>
            <person name="Lu X."/>
            <person name="Zhang F."/>
            <person name="Jiang W."/>
            <person name="Ma Y."/>
            <person name="Chen M."/>
            <person name="Hao X."/>
            <person name="Li L."/>
            <person name="Tang Y."/>
            <person name="Lv G."/>
            <person name="Zhou Y."/>
            <person name="Sun X."/>
            <person name="Brodelius P.E."/>
            <person name="Rose J.K.C."/>
            <person name="Tang K."/>
        </authorList>
    </citation>
    <scope>NUCLEOTIDE SEQUENCE [LARGE SCALE GENOMIC DNA]</scope>
    <source>
        <strain evidence="5">cv. Huhao1</strain>
        <tissue evidence="4">Leaf</tissue>
    </source>
</reference>
<evidence type="ECO:0000256" key="2">
    <source>
        <dbReference type="SAM" id="MobiDB-lite"/>
    </source>
</evidence>